<name>A0A0F9F610_9ZZZZ</name>
<dbReference type="GO" id="GO:0003824">
    <property type="term" value="F:catalytic activity"/>
    <property type="evidence" value="ECO:0007669"/>
    <property type="project" value="InterPro"/>
</dbReference>
<dbReference type="Gene3D" id="3.40.50.620">
    <property type="entry name" value="HUPs"/>
    <property type="match status" value="1"/>
</dbReference>
<reference evidence="2" key="1">
    <citation type="journal article" date="2015" name="Nature">
        <title>Complex archaea that bridge the gap between prokaryotes and eukaryotes.</title>
        <authorList>
            <person name="Spang A."/>
            <person name="Saw J.H."/>
            <person name="Jorgensen S.L."/>
            <person name="Zaremba-Niedzwiedzka K."/>
            <person name="Martijn J."/>
            <person name="Lind A.E."/>
            <person name="van Eijk R."/>
            <person name="Schleper C."/>
            <person name="Guy L."/>
            <person name="Ettema T.J."/>
        </authorList>
    </citation>
    <scope>NUCLEOTIDE SEQUENCE</scope>
</reference>
<dbReference type="PANTHER" id="PTHR43196:SF2">
    <property type="entry name" value="PHOSPHOADENOSINE PHOSPHOSULFATE REDUCTASE"/>
    <property type="match status" value="1"/>
</dbReference>
<dbReference type="InterPro" id="IPR050128">
    <property type="entry name" value="Sulfate_adenylyltrnsfr_sub2"/>
</dbReference>
<dbReference type="InterPro" id="IPR002500">
    <property type="entry name" value="PAPS_reduct_dom"/>
</dbReference>
<feature type="domain" description="Phosphoadenosine phosphosulphate reductase" evidence="1">
    <location>
        <begin position="31"/>
        <end position="189"/>
    </location>
</feature>
<dbReference type="InterPro" id="IPR014729">
    <property type="entry name" value="Rossmann-like_a/b/a_fold"/>
</dbReference>
<dbReference type="EMBL" id="LAZR01022479">
    <property type="protein sequence ID" value="KKL81728.1"/>
    <property type="molecule type" value="Genomic_DNA"/>
</dbReference>
<dbReference type="SUPFAM" id="SSF52402">
    <property type="entry name" value="Adenine nucleotide alpha hydrolases-like"/>
    <property type="match status" value="1"/>
</dbReference>
<dbReference type="PANTHER" id="PTHR43196">
    <property type="entry name" value="SULFATE ADENYLYLTRANSFERASE SUBUNIT 2"/>
    <property type="match status" value="1"/>
</dbReference>
<gene>
    <name evidence="2" type="ORF">LCGC14_1991900</name>
</gene>
<dbReference type="Pfam" id="PF01507">
    <property type="entry name" value="PAPS_reduct"/>
    <property type="match status" value="1"/>
</dbReference>
<proteinExistence type="predicted"/>
<evidence type="ECO:0000259" key="1">
    <source>
        <dbReference type="Pfam" id="PF01507"/>
    </source>
</evidence>
<accession>A0A0F9F610</accession>
<dbReference type="AlphaFoldDB" id="A0A0F9F610"/>
<comment type="caution">
    <text evidence="2">The sequence shown here is derived from an EMBL/GenBank/DDBJ whole genome shotgun (WGS) entry which is preliminary data.</text>
</comment>
<evidence type="ECO:0000313" key="2">
    <source>
        <dbReference type="EMBL" id="KKL81728.1"/>
    </source>
</evidence>
<sequence>MLIEKTLFGIENKVETAIERLKYFEPPEGYYLAFSGGKDSITIKDLARRAGVGFETVHNLTTIDPPELIRYMRDHHLDVIIDRPAKPFLQRLPEIGFPQRHRRWCCGEYKERGGSGRYVVTGVRWAESVNRRNRKSFETCYKDRTKKYVNPIIDWTDDDVWQYIHENDLPYCELYDQGWKRIGCLFCPMAGKMRLVQAERYPKYVKAYLRAFEKLYATGRESMKRWKDHEEMFWWWLKDDRKRVEPDQLMIFE</sequence>
<protein>
    <recommendedName>
        <fullName evidence="1">Phosphoadenosine phosphosulphate reductase domain-containing protein</fullName>
    </recommendedName>
</protein>
<organism evidence="2">
    <name type="scientific">marine sediment metagenome</name>
    <dbReference type="NCBI Taxonomy" id="412755"/>
    <lineage>
        <taxon>unclassified sequences</taxon>
        <taxon>metagenomes</taxon>
        <taxon>ecological metagenomes</taxon>
    </lineage>
</organism>